<dbReference type="PROSITE" id="PS00118">
    <property type="entry name" value="PA2_HIS"/>
    <property type="match status" value="1"/>
</dbReference>
<evidence type="ECO:0000256" key="12">
    <source>
        <dbReference type="ARBA" id="ARBA00029903"/>
    </source>
</evidence>
<keyword evidence="5" id="KW-0964">Secreted</keyword>
<dbReference type="OrthoDB" id="10059604at2759"/>
<dbReference type="GO" id="GO:0046872">
    <property type="term" value="F:metal ion binding"/>
    <property type="evidence" value="ECO:0007669"/>
    <property type="project" value="UniProtKB-KW"/>
</dbReference>
<keyword evidence="10" id="KW-0443">Lipid metabolism</keyword>
<keyword evidence="11" id="KW-1015">Disulfide bond</keyword>
<name>A0A8K0KE80_LADFU</name>
<comment type="subcellular location">
    <subcellularLocation>
        <location evidence="2">Secreted</location>
    </subcellularLocation>
</comment>
<dbReference type="GO" id="GO:0050482">
    <property type="term" value="P:arachidonate secretion"/>
    <property type="evidence" value="ECO:0007669"/>
    <property type="project" value="InterPro"/>
</dbReference>
<organism evidence="14 15">
    <name type="scientific">Ladona fulva</name>
    <name type="common">Scarce chaser dragonfly</name>
    <name type="synonym">Libellula fulva</name>
    <dbReference type="NCBI Taxonomy" id="123851"/>
    <lineage>
        <taxon>Eukaryota</taxon>
        <taxon>Metazoa</taxon>
        <taxon>Ecdysozoa</taxon>
        <taxon>Arthropoda</taxon>
        <taxon>Hexapoda</taxon>
        <taxon>Insecta</taxon>
        <taxon>Pterygota</taxon>
        <taxon>Palaeoptera</taxon>
        <taxon>Odonata</taxon>
        <taxon>Epiprocta</taxon>
        <taxon>Anisoptera</taxon>
        <taxon>Libelluloidea</taxon>
        <taxon>Libellulidae</taxon>
        <taxon>Ladona</taxon>
    </lineage>
</organism>
<dbReference type="GO" id="GO:0005576">
    <property type="term" value="C:extracellular region"/>
    <property type="evidence" value="ECO:0007669"/>
    <property type="project" value="UniProtKB-SubCell"/>
</dbReference>
<dbReference type="Gene3D" id="1.20.90.10">
    <property type="entry name" value="Phospholipase A2 domain"/>
    <property type="match status" value="1"/>
</dbReference>
<dbReference type="GO" id="GO:0004623">
    <property type="term" value="F:phospholipase A2 activity"/>
    <property type="evidence" value="ECO:0007669"/>
    <property type="project" value="UniProtKB-EC"/>
</dbReference>
<reference evidence="14" key="2">
    <citation type="submission" date="2017-10" db="EMBL/GenBank/DDBJ databases">
        <title>Ladona fulva Genome sequencing and assembly.</title>
        <authorList>
            <person name="Murali S."/>
            <person name="Richards S."/>
            <person name="Bandaranaike D."/>
            <person name="Bellair M."/>
            <person name="Blankenburg K."/>
            <person name="Chao H."/>
            <person name="Dinh H."/>
            <person name="Doddapaneni H."/>
            <person name="Dugan-Rocha S."/>
            <person name="Elkadiri S."/>
            <person name="Gnanaolivu R."/>
            <person name="Hernandez B."/>
            <person name="Skinner E."/>
            <person name="Javaid M."/>
            <person name="Lee S."/>
            <person name="Li M."/>
            <person name="Ming W."/>
            <person name="Munidasa M."/>
            <person name="Muniz J."/>
            <person name="Nguyen L."/>
            <person name="Hughes D."/>
            <person name="Osuji N."/>
            <person name="Pu L.-L."/>
            <person name="Puazo M."/>
            <person name="Qu C."/>
            <person name="Quiroz J."/>
            <person name="Raj R."/>
            <person name="Weissenberger G."/>
            <person name="Xin Y."/>
            <person name="Zou X."/>
            <person name="Han Y."/>
            <person name="Worley K."/>
            <person name="Muzny D."/>
            <person name="Gibbs R."/>
        </authorList>
    </citation>
    <scope>NUCLEOTIDE SEQUENCE</scope>
    <source>
        <strain evidence="14">Sampled in the wild</strain>
    </source>
</reference>
<comment type="cofactor">
    <cofactor evidence="1">
        <name>Ca(2+)</name>
        <dbReference type="ChEBI" id="CHEBI:29108"/>
    </cofactor>
</comment>
<evidence type="ECO:0000256" key="6">
    <source>
        <dbReference type="ARBA" id="ARBA00022723"/>
    </source>
</evidence>
<evidence type="ECO:0000256" key="7">
    <source>
        <dbReference type="ARBA" id="ARBA00022801"/>
    </source>
</evidence>
<evidence type="ECO:0000259" key="13">
    <source>
        <dbReference type="Pfam" id="PF05826"/>
    </source>
</evidence>
<protein>
    <recommendedName>
        <fullName evidence="4">Phospholipase A2</fullName>
        <ecNumber evidence="3">3.1.1.4</ecNumber>
    </recommendedName>
    <alternativeName>
        <fullName evidence="12">Phosphatidylcholine 2-acylhydrolase</fullName>
    </alternativeName>
</protein>
<evidence type="ECO:0000256" key="9">
    <source>
        <dbReference type="ARBA" id="ARBA00022963"/>
    </source>
</evidence>
<dbReference type="InterPro" id="IPR033113">
    <property type="entry name" value="PLA2_histidine"/>
</dbReference>
<dbReference type="EC" id="3.1.1.4" evidence="3"/>
<dbReference type="FunFam" id="1.20.90.10:FF:000002">
    <property type="entry name" value="Phospholipase A2 group III"/>
    <property type="match status" value="1"/>
</dbReference>
<comment type="caution">
    <text evidence="14">The sequence shown here is derived from an EMBL/GenBank/DDBJ whole genome shotgun (WGS) entry which is preliminary data.</text>
</comment>
<keyword evidence="6" id="KW-0479">Metal-binding</keyword>
<evidence type="ECO:0000256" key="4">
    <source>
        <dbReference type="ARBA" id="ARBA00021721"/>
    </source>
</evidence>
<evidence type="ECO:0000256" key="11">
    <source>
        <dbReference type="ARBA" id="ARBA00023157"/>
    </source>
</evidence>
<evidence type="ECO:0000256" key="8">
    <source>
        <dbReference type="ARBA" id="ARBA00022837"/>
    </source>
</evidence>
<keyword evidence="8" id="KW-0106">Calcium</keyword>
<evidence type="ECO:0000256" key="3">
    <source>
        <dbReference type="ARBA" id="ARBA00013278"/>
    </source>
</evidence>
<evidence type="ECO:0000313" key="15">
    <source>
        <dbReference type="Proteomes" id="UP000792457"/>
    </source>
</evidence>
<evidence type="ECO:0000256" key="1">
    <source>
        <dbReference type="ARBA" id="ARBA00001913"/>
    </source>
</evidence>
<dbReference type="EMBL" id="KZ308645">
    <property type="protein sequence ID" value="KAG8232718.1"/>
    <property type="molecule type" value="Genomic_DNA"/>
</dbReference>
<keyword evidence="15" id="KW-1185">Reference proteome</keyword>
<sequence>MAVYISERPVFSFLVETKSQRLDTDLDNDIGANLDSDIELRTIDSHPDYDESDVGRMQIIFPGTKWCGTGNVSGHDEDYGIFEEEDKCCKEHDYCPETMNGGESKYGLNNDAFYTRLDCSCDYKFYNCLKTVDTHISHEIGFTYFNTIGTKCYRNDYPIVRCHHYSSFIKQRCRVYELDRSKPKMWQWFDLPIY</sequence>
<dbReference type="GO" id="GO:0006644">
    <property type="term" value="P:phospholipid metabolic process"/>
    <property type="evidence" value="ECO:0007669"/>
    <property type="project" value="InterPro"/>
</dbReference>
<reference evidence="14" key="1">
    <citation type="submission" date="2013-04" db="EMBL/GenBank/DDBJ databases">
        <authorList>
            <person name="Qu J."/>
            <person name="Murali S.C."/>
            <person name="Bandaranaike D."/>
            <person name="Bellair M."/>
            <person name="Blankenburg K."/>
            <person name="Chao H."/>
            <person name="Dinh H."/>
            <person name="Doddapaneni H."/>
            <person name="Downs B."/>
            <person name="Dugan-Rocha S."/>
            <person name="Elkadiri S."/>
            <person name="Gnanaolivu R.D."/>
            <person name="Hernandez B."/>
            <person name="Javaid M."/>
            <person name="Jayaseelan J.C."/>
            <person name="Lee S."/>
            <person name="Li M."/>
            <person name="Ming W."/>
            <person name="Munidasa M."/>
            <person name="Muniz J."/>
            <person name="Nguyen L."/>
            <person name="Ongeri F."/>
            <person name="Osuji N."/>
            <person name="Pu L.-L."/>
            <person name="Puazo M."/>
            <person name="Qu C."/>
            <person name="Quiroz J."/>
            <person name="Raj R."/>
            <person name="Weissenberger G."/>
            <person name="Xin Y."/>
            <person name="Zou X."/>
            <person name="Han Y."/>
            <person name="Richards S."/>
            <person name="Worley K."/>
            <person name="Muzny D."/>
            <person name="Gibbs R."/>
        </authorList>
    </citation>
    <scope>NUCLEOTIDE SEQUENCE</scope>
    <source>
        <strain evidence="14">Sampled in the wild</strain>
    </source>
</reference>
<evidence type="ECO:0000313" key="14">
    <source>
        <dbReference type="EMBL" id="KAG8232718.1"/>
    </source>
</evidence>
<keyword evidence="9" id="KW-0442">Lipid degradation</keyword>
<dbReference type="InterPro" id="IPR036444">
    <property type="entry name" value="PLipase_A2_dom_sf"/>
</dbReference>
<dbReference type="SUPFAM" id="SSF48619">
    <property type="entry name" value="Phospholipase A2, PLA2"/>
    <property type="match status" value="1"/>
</dbReference>
<dbReference type="Pfam" id="PF05826">
    <property type="entry name" value="Phospholip_A2_2"/>
    <property type="match status" value="1"/>
</dbReference>
<accession>A0A8K0KE80</accession>
<dbReference type="AlphaFoldDB" id="A0A8K0KE80"/>
<dbReference type="InterPro" id="IPR016090">
    <property type="entry name" value="PLA2-like_dom"/>
</dbReference>
<evidence type="ECO:0000256" key="2">
    <source>
        <dbReference type="ARBA" id="ARBA00004613"/>
    </source>
</evidence>
<keyword evidence="7" id="KW-0378">Hydrolase</keyword>
<evidence type="ECO:0000256" key="10">
    <source>
        <dbReference type="ARBA" id="ARBA00023098"/>
    </source>
</evidence>
<dbReference type="GO" id="GO:0016042">
    <property type="term" value="P:lipid catabolic process"/>
    <property type="evidence" value="ECO:0007669"/>
    <property type="project" value="UniProtKB-KW"/>
</dbReference>
<evidence type="ECO:0000256" key="5">
    <source>
        <dbReference type="ARBA" id="ARBA00022525"/>
    </source>
</evidence>
<feature type="domain" description="Phospholipase A2-like central" evidence="13">
    <location>
        <begin position="60"/>
        <end position="155"/>
    </location>
</feature>
<gene>
    <name evidence="14" type="ORF">J437_LFUL013311</name>
</gene>
<dbReference type="Proteomes" id="UP000792457">
    <property type="component" value="Unassembled WGS sequence"/>
</dbReference>
<proteinExistence type="predicted"/>
<dbReference type="PANTHER" id="PTHR12253">
    <property type="entry name" value="RH14732P"/>
    <property type="match status" value="1"/>
</dbReference>